<evidence type="ECO:0000313" key="3">
    <source>
        <dbReference type="Proteomes" id="UP001501565"/>
    </source>
</evidence>
<dbReference type="Proteomes" id="UP001501565">
    <property type="component" value="Unassembled WGS sequence"/>
</dbReference>
<comment type="caution">
    <text evidence="2">The sequence shown here is derived from an EMBL/GenBank/DDBJ whole genome shotgun (WGS) entry which is preliminary data.</text>
</comment>
<dbReference type="RefSeq" id="WP_344798087.1">
    <property type="nucleotide sequence ID" value="NZ_BAABBN010000007.1"/>
</dbReference>
<reference evidence="3" key="1">
    <citation type="journal article" date="2019" name="Int. J. Syst. Evol. Microbiol.">
        <title>The Global Catalogue of Microorganisms (GCM) 10K type strain sequencing project: providing services to taxonomists for standard genome sequencing and annotation.</title>
        <authorList>
            <consortium name="The Broad Institute Genomics Platform"/>
            <consortium name="The Broad Institute Genome Sequencing Center for Infectious Disease"/>
            <person name="Wu L."/>
            <person name="Ma J."/>
        </authorList>
    </citation>
    <scope>NUCLEOTIDE SEQUENCE [LARGE SCALE GENOMIC DNA]</scope>
    <source>
        <strain evidence="3">JCM 17551</strain>
    </source>
</reference>
<evidence type="ECO:0008006" key="4">
    <source>
        <dbReference type="Google" id="ProtNLM"/>
    </source>
</evidence>
<gene>
    <name evidence="2" type="ORF">GCM10022277_19800</name>
</gene>
<evidence type="ECO:0000313" key="2">
    <source>
        <dbReference type="EMBL" id="GAA3924037.1"/>
    </source>
</evidence>
<proteinExistence type="predicted"/>
<protein>
    <recommendedName>
        <fullName evidence="4">Type VI secretion system baseplate subunit TssG</fullName>
    </recommendedName>
</protein>
<dbReference type="PANTHER" id="PTHR35564:SF4">
    <property type="entry name" value="CYTOPLASMIC PROTEIN"/>
    <property type="match status" value="1"/>
</dbReference>
<keyword evidence="3" id="KW-1185">Reference proteome</keyword>
<evidence type="ECO:0000256" key="1">
    <source>
        <dbReference type="SAM" id="MobiDB-lite"/>
    </source>
</evidence>
<dbReference type="PANTHER" id="PTHR35564">
    <property type="match status" value="1"/>
</dbReference>
<organism evidence="2 3">
    <name type="scientific">Litoribacillus peritrichatus</name>
    <dbReference type="NCBI Taxonomy" id="718191"/>
    <lineage>
        <taxon>Bacteria</taxon>
        <taxon>Pseudomonadati</taxon>
        <taxon>Pseudomonadota</taxon>
        <taxon>Gammaproteobacteria</taxon>
        <taxon>Oceanospirillales</taxon>
        <taxon>Oceanospirillaceae</taxon>
        <taxon>Litoribacillus</taxon>
    </lineage>
</organism>
<name>A0ABP7MJZ3_9GAMM</name>
<accession>A0ABP7MJZ3</accession>
<dbReference type="EMBL" id="BAABBN010000007">
    <property type="protein sequence ID" value="GAA3924037.1"/>
    <property type="molecule type" value="Genomic_DNA"/>
</dbReference>
<dbReference type="InterPro" id="IPR010732">
    <property type="entry name" value="T6SS_TssG-like"/>
</dbReference>
<sequence length="341" mass="38754">MSLAQNSQEHSQKHSQKLSQRKPTIAKQLIQQPERFEFQQVVRLLQAMGRTGEIQWAADAMPHGGDDQVMAFEAMGSVNKITLCMEALSGARGVLPDYLYEELLVSLHDEEESLNDFLDIFNHRYYQILHRSRVNESLLIREEQQARETSRPQESVSGNHCLTQLSALPGMAGDDRSGLLRFSVLMGLKVRSISSLRQLLSEYFPYKVHIKVTPERKQRLTASSFTRIGASQAQNNRLGLGFLLGKHCSLNFQQLQILIEPASRQEFVQLKNDQNFSQTIYTLVRAYLRESADVLFYLYVKRAFLSLPVLSANAATAVHLGESNCLDPKAKPEEYQKILLK</sequence>
<dbReference type="Pfam" id="PF06996">
    <property type="entry name" value="T6SS_TssG"/>
    <property type="match status" value="1"/>
</dbReference>
<feature type="region of interest" description="Disordered" evidence="1">
    <location>
        <begin position="1"/>
        <end position="23"/>
    </location>
</feature>